<keyword evidence="3" id="KW-1185">Reference proteome</keyword>
<sequence>MTMKGSRLEIPDQFPVDDNNTSVVLMGVLDGKSAQRLPTAVNAYERDSVVVSEAFTDSPGEVDMLIGFLLMNATCIAFFLLFGSCVICSCMRSCVIRRSNLLRDPTLRPAVANKIHQKSSVFTQRSGLSKTPHSTLKSVATRLINGKRLAELSLVDQSPTIDNTAIAAKPSLQVAASNTLSEKDNHSLKISTSTMTTETIDGPQRLPITSIYPTEVTQFESTVEEMEPSIVRHNLLGPLTFDDLTYCV</sequence>
<evidence type="ECO:0000313" key="2">
    <source>
        <dbReference type="EMBL" id="MFH4978767.1"/>
    </source>
</evidence>
<proteinExistence type="predicted"/>
<organism evidence="2 3">
    <name type="scientific">Gnathostoma spinigerum</name>
    <dbReference type="NCBI Taxonomy" id="75299"/>
    <lineage>
        <taxon>Eukaryota</taxon>
        <taxon>Metazoa</taxon>
        <taxon>Ecdysozoa</taxon>
        <taxon>Nematoda</taxon>
        <taxon>Chromadorea</taxon>
        <taxon>Rhabditida</taxon>
        <taxon>Spirurina</taxon>
        <taxon>Gnathostomatomorpha</taxon>
        <taxon>Gnathostomatoidea</taxon>
        <taxon>Gnathostomatidae</taxon>
        <taxon>Gnathostoma</taxon>
    </lineage>
</organism>
<gene>
    <name evidence="2" type="ORF">AB6A40_005476</name>
</gene>
<dbReference type="AlphaFoldDB" id="A0ABD6EQ10"/>
<accession>A0ABD6EQ10</accession>
<dbReference type="Proteomes" id="UP001608902">
    <property type="component" value="Unassembled WGS sequence"/>
</dbReference>
<dbReference type="EMBL" id="JBGFUD010003504">
    <property type="protein sequence ID" value="MFH4978767.1"/>
    <property type="molecule type" value="Genomic_DNA"/>
</dbReference>
<evidence type="ECO:0000313" key="3">
    <source>
        <dbReference type="Proteomes" id="UP001608902"/>
    </source>
</evidence>
<comment type="caution">
    <text evidence="2">The sequence shown here is derived from an EMBL/GenBank/DDBJ whole genome shotgun (WGS) entry which is preliminary data.</text>
</comment>
<reference evidence="2 3" key="1">
    <citation type="submission" date="2024-08" db="EMBL/GenBank/DDBJ databases">
        <title>Gnathostoma spinigerum genome.</title>
        <authorList>
            <person name="Gonzalez-Bertolin B."/>
            <person name="Monzon S."/>
            <person name="Zaballos A."/>
            <person name="Jimenez P."/>
            <person name="Dekumyoy P."/>
            <person name="Varona S."/>
            <person name="Cuesta I."/>
            <person name="Sumanam S."/>
            <person name="Adisakwattana P."/>
            <person name="Gasser R.B."/>
            <person name="Hernandez-Gonzalez A."/>
            <person name="Young N.D."/>
            <person name="Perteguer M.J."/>
        </authorList>
    </citation>
    <scope>NUCLEOTIDE SEQUENCE [LARGE SCALE GENOMIC DNA]</scope>
    <source>
        <strain evidence="2">AL3</strain>
        <tissue evidence="2">Liver</tissue>
    </source>
</reference>
<keyword evidence="1" id="KW-0472">Membrane</keyword>
<keyword evidence="1" id="KW-1133">Transmembrane helix</keyword>
<protein>
    <submittedName>
        <fullName evidence="2">Uncharacterized protein</fullName>
    </submittedName>
</protein>
<keyword evidence="1" id="KW-0812">Transmembrane</keyword>
<evidence type="ECO:0000256" key="1">
    <source>
        <dbReference type="SAM" id="Phobius"/>
    </source>
</evidence>
<feature type="transmembrane region" description="Helical" evidence="1">
    <location>
        <begin position="65"/>
        <end position="88"/>
    </location>
</feature>
<name>A0ABD6EQ10_9BILA</name>